<evidence type="ECO:0000313" key="5">
    <source>
        <dbReference type="Proteomes" id="UP000014160"/>
    </source>
</evidence>
<dbReference type="EMBL" id="AJDQ01000006">
    <property type="protein sequence ID" value="EOI57553.1"/>
    <property type="molecule type" value="Genomic_DNA"/>
</dbReference>
<dbReference type="eggNOG" id="ENOG50306BH">
    <property type="taxonomic scope" value="Bacteria"/>
</dbReference>
<evidence type="ECO:0000256" key="1">
    <source>
        <dbReference type="SAM" id="Phobius"/>
    </source>
</evidence>
<dbReference type="Proteomes" id="UP000013750">
    <property type="component" value="Unassembled WGS sequence"/>
</dbReference>
<dbReference type="EMBL" id="ASWH01000001">
    <property type="protein sequence ID" value="EOW82873.1"/>
    <property type="molecule type" value="Genomic_DNA"/>
</dbReference>
<dbReference type="InterPro" id="IPR021560">
    <property type="entry name" value="DUF3021"/>
</dbReference>
<evidence type="ECO:0000313" key="2">
    <source>
        <dbReference type="EMBL" id="EOI57553.1"/>
    </source>
</evidence>
<protein>
    <recommendedName>
        <fullName evidence="6">DUF3021 domain-containing protein</fullName>
    </recommendedName>
</protein>
<evidence type="ECO:0000313" key="3">
    <source>
        <dbReference type="EMBL" id="EOW82873.1"/>
    </source>
</evidence>
<reference evidence="3 5" key="2">
    <citation type="submission" date="2013-03" db="EMBL/GenBank/DDBJ databases">
        <title>The Genome Sequence of Enterococcus gilvus ATCC BAA-350 (PacBio/Illumina hybrid assembly).</title>
        <authorList>
            <consortium name="The Broad Institute Genomics Platform"/>
            <consortium name="The Broad Institute Genome Sequencing Center for Infectious Disease"/>
            <person name="Earl A."/>
            <person name="Russ C."/>
            <person name="Gilmore M."/>
            <person name="Surin D."/>
            <person name="Walker B."/>
            <person name="Young S."/>
            <person name="Zeng Q."/>
            <person name="Gargeya S."/>
            <person name="Fitzgerald M."/>
            <person name="Haas B."/>
            <person name="Abouelleil A."/>
            <person name="Allen A.W."/>
            <person name="Alvarado L."/>
            <person name="Arachchi H.M."/>
            <person name="Berlin A.M."/>
            <person name="Chapman S.B."/>
            <person name="Gainer-Dewar J."/>
            <person name="Goldberg J."/>
            <person name="Griggs A."/>
            <person name="Gujja S."/>
            <person name="Hansen M."/>
            <person name="Howarth C."/>
            <person name="Imamovic A."/>
            <person name="Ireland A."/>
            <person name="Larimer J."/>
            <person name="McCowan C."/>
            <person name="Murphy C."/>
            <person name="Pearson M."/>
            <person name="Poon T.W."/>
            <person name="Priest M."/>
            <person name="Roberts A."/>
            <person name="Saif S."/>
            <person name="Shea T."/>
            <person name="Sisk P."/>
            <person name="Sykes S."/>
            <person name="Wortman J."/>
            <person name="Nusbaum C."/>
            <person name="Birren B."/>
        </authorList>
    </citation>
    <scope>NUCLEOTIDE SEQUENCE [LARGE SCALE GENOMIC DNA]</scope>
    <source>
        <strain evidence="3 5">ATCC BAA-350</strain>
    </source>
</reference>
<feature type="transmembrane region" description="Helical" evidence="1">
    <location>
        <begin position="7"/>
        <end position="28"/>
    </location>
</feature>
<comment type="caution">
    <text evidence="2">The sequence shown here is derived from an EMBL/GenBank/DDBJ whole genome shotgun (WGS) entry which is preliminary data.</text>
</comment>
<dbReference type="OrthoDB" id="2194178at2"/>
<proteinExistence type="predicted"/>
<reference evidence="2 4" key="1">
    <citation type="submission" date="2013-02" db="EMBL/GenBank/DDBJ databases">
        <title>The Genome Sequence of Enterococcus gilvus ATCC BAA-350.</title>
        <authorList>
            <consortium name="The Broad Institute Genome Sequencing Platform"/>
            <consortium name="The Broad Institute Genome Sequencing Center for Infectious Disease"/>
            <person name="Earl A.M."/>
            <person name="Gilmore M.S."/>
            <person name="Lebreton F."/>
            <person name="Walker B."/>
            <person name="Young S.K."/>
            <person name="Zeng Q."/>
            <person name="Gargeya S."/>
            <person name="Fitzgerald M."/>
            <person name="Haas B."/>
            <person name="Abouelleil A."/>
            <person name="Alvarado L."/>
            <person name="Arachchi H.M."/>
            <person name="Berlin A.M."/>
            <person name="Chapman S.B."/>
            <person name="Dewar J."/>
            <person name="Goldberg J."/>
            <person name="Griggs A."/>
            <person name="Gujja S."/>
            <person name="Hansen M."/>
            <person name="Howarth C."/>
            <person name="Imamovic A."/>
            <person name="Larimer J."/>
            <person name="McCowan C."/>
            <person name="Murphy C."/>
            <person name="Neiman D."/>
            <person name="Pearson M."/>
            <person name="Priest M."/>
            <person name="Roberts A."/>
            <person name="Saif S."/>
            <person name="Shea T."/>
            <person name="Sisk P."/>
            <person name="Sykes S."/>
            <person name="Wortman J."/>
            <person name="Nusbaum C."/>
            <person name="Birren B."/>
        </authorList>
    </citation>
    <scope>NUCLEOTIDE SEQUENCE [LARGE SCALE GENOMIC DNA]</scope>
    <source>
        <strain evidence="2 4">ATCC BAA-350</strain>
    </source>
</reference>
<keyword evidence="1" id="KW-0812">Transmembrane</keyword>
<dbReference type="HOGENOM" id="CLU_142172_4_0_9"/>
<feature type="transmembrane region" description="Helical" evidence="1">
    <location>
        <begin position="90"/>
        <end position="111"/>
    </location>
</feature>
<dbReference type="Pfam" id="PF11457">
    <property type="entry name" value="DUF3021"/>
    <property type="match status" value="1"/>
</dbReference>
<evidence type="ECO:0000313" key="4">
    <source>
        <dbReference type="Proteomes" id="UP000013750"/>
    </source>
</evidence>
<sequence length="124" mass="14298">MKELLKVLGRSIGIGSTICMVFAVLFSTNEVRRTVASFLILSVVIGLLGLVYQMKKGSLLLHTLIHIGGSFLAFLIVARINHWFPFKWQIIFSASLSFFVIFFGIWMFYYLKYKQEIEKINQKL</sequence>
<organism evidence="2 4">
    <name type="scientific">Enterococcus gilvus ATCC BAA-350</name>
    <dbReference type="NCBI Taxonomy" id="1158614"/>
    <lineage>
        <taxon>Bacteria</taxon>
        <taxon>Bacillati</taxon>
        <taxon>Bacillota</taxon>
        <taxon>Bacilli</taxon>
        <taxon>Lactobacillales</taxon>
        <taxon>Enterococcaceae</taxon>
        <taxon>Enterococcus</taxon>
    </lineage>
</organism>
<feature type="transmembrane region" description="Helical" evidence="1">
    <location>
        <begin position="34"/>
        <end position="52"/>
    </location>
</feature>
<keyword evidence="5" id="KW-1185">Reference proteome</keyword>
<accession>R2XSP6</accession>
<keyword evidence="1" id="KW-1133">Transmembrane helix</keyword>
<feature type="transmembrane region" description="Helical" evidence="1">
    <location>
        <begin position="59"/>
        <end position="78"/>
    </location>
</feature>
<keyword evidence="1" id="KW-0472">Membrane</keyword>
<dbReference type="PATRIC" id="fig|1158614.3.peg.1784"/>
<gene>
    <name evidence="3" type="ORF">I592_02194</name>
    <name evidence="2" type="ORF">UKC_01773</name>
</gene>
<dbReference type="AlphaFoldDB" id="R2XSP6"/>
<name>R2XSP6_9ENTE</name>
<evidence type="ECO:0008006" key="6">
    <source>
        <dbReference type="Google" id="ProtNLM"/>
    </source>
</evidence>
<dbReference type="Proteomes" id="UP000014160">
    <property type="component" value="Unassembled WGS sequence"/>
</dbReference>
<dbReference type="RefSeq" id="WP_010780181.1">
    <property type="nucleotide sequence ID" value="NZ_ASWH01000001.1"/>
</dbReference>